<dbReference type="InterPro" id="IPR038726">
    <property type="entry name" value="PDDEXK_AddAB-type"/>
</dbReference>
<dbReference type="Gene3D" id="3.90.320.10">
    <property type="match status" value="1"/>
</dbReference>
<evidence type="ECO:0000313" key="3">
    <source>
        <dbReference type="Proteomes" id="UP000235994"/>
    </source>
</evidence>
<dbReference type="InterPro" id="IPR011604">
    <property type="entry name" value="PDDEXK-like_dom_sf"/>
</dbReference>
<organism evidence="2 3">
    <name type="scientific">Achromobacter pulmonis</name>
    <dbReference type="NCBI Taxonomy" id="1389932"/>
    <lineage>
        <taxon>Bacteria</taxon>
        <taxon>Pseudomonadati</taxon>
        <taxon>Pseudomonadota</taxon>
        <taxon>Betaproteobacteria</taxon>
        <taxon>Burkholderiales</taxon>
        <taxon>Alcaligenaceae</taxon>
        <taxon>Achromobacter</taxon>
    </lineage>
</organism>
<accession>A0A2N8KA61</accession>
<dbReference type="Proteomes" id="UP000235994">
    <property type="component" value="Unassembled WGS sequence"/>
</dbReference>
<dbReference type="AlphaFoldDB" id="A0A2N8KA61"/>
<name>A0A2N8KA61_9BURK</name>
<gene>
    <name evidence="2" type="ORF">C1I89_30020</name>
</gene>
<evidence type="ECO:0000313" key="2">
    <source>
        <dbReference type="EMBL" id="PND30343.1"/>
    </source>
</evidence>
<dbReference type="EMBL" id="POQS01000010">
    <property type="protein sequence ID" value="PND30343.1"/>
    <property type="molecule type" value="Genomic_DNA"/>
</dbReference>
<proteinExistence type="predicted"/>
<keyword evidence="3" id="KW-1185">Reference proteome</keyword>
<evidence type="ECO:0000259" key="1">
    <source>
        <dbReference type="Pfam" id="PF12705"/>
    </source>
</evidence>
<reference evidence="2 3" key="1">
    <citation type="submission" date="2018-01" db="EMBL/GenBank/DDBJ databases">
        <title>The draft genome of an aniline degradation strain ANB-1.</title>
        <authorList>
            <person name="Zhang L."/>
            <person name="Jiang J."/>
        </authorList>
    </citation>
    <scope>NUCLEOTIDE SEQUENCE [LARGE SCALE GENOMIC DNA]</scope>
    <source>
        <strain evidence="2 3">ANB-1</strain>
    </source>
</reference>
<protein>
    <recommendedName>
        <fullName evidence="1">PD-(D/E)XK endonuclease-like domain-containing protein</fullName>
    </recommendedName>
</protein>
<sequence length="178" mass="19800">MSFAALGVALLLVLIWWLARRPRTDERASRPRALAGAELVYMETLFRIKVPIPLVAKVDRGYRLPGGSLVLVELKTRRQDRPYLSDVIQLSAQRLAIEAQTGEVVEPYAFVSIPKSGRLGKVKSHRVSLLDAETVVRIYERREAVLAGVVAPSYASSERACHGCALRPMCDRFAKTGR</sequence>
<comment type="caution">
    <text evidence="2">The sequence shown here is derived from an EMBL/GenBank/DDBJ whole genome shotgun (WGS) entry which is preliminary data.</text>
</comment>
<feature type="domain" description="PD-(D/E)XK endonuclease-like" evidence="1">
    <location>
        <begin position="27"/>
        <end position="171"/>
    </location>
</feature>
<dbReference type="Pfam" id="PF12705">
    <property type="entry name" value="PDDEXK_1"/>
    <property type="match status" value="1"/>
</dbReference>